<dbReference type="GeneID" id="93189719"/>
<feature type="chain" id="PRO_5044557287" evidence="2">
    <location>
        <begin position="35"/>
        <end position="734"/>
    </location>
</feature>
<gene>
    <name evidence="4" type="ORF">J4M89_09680</name>
    <name evidence="3" type="ORF">JIN94_09670</name>
    <name evidence="5" type="ORF">LXE91_30260</name>
</gene>
<dbReference type="Proteomes" id="UP001220209">
    <property type="component" value="Chromosome 2"/>
</dbReference>
<evidence type="ECO:0000313" key="7">
    <source>
        <dbReference type="Proteomes" id="UP000664048"/>
    </source>
</evidence>
<dbReference type="Gene3D" id="1.20.58.2200">
    <property type="match status" value="1"/>
</dbReference>
<dbReference type="InterPro" id="IPR038440">
    <property type="entry name" value="FimV_C_sf"/>
</dbReference>
<proteinExistence type="predicted"/>
<feature type="region of interest" description="Disordered" evidence="1">
    <location>
        <begin position="147"/>
        <end position="174"/>
    </location>
</feature>
<feature type="region of interest" description="Disordered" evidence="1">
    <location>
        <begin position="229"/>
        <end position="265"/>
    </location>
</feature>
<reference evidence="3" key="1">
    <citation type="submission" date="2021-01" db="EMBL/GenBank/DDBJ databases">
        <title>Outbreak of Burkholderia contaminns endophthalmitis traced to a clinical ventilation system.</title>
        <authorList>
            <person name="Lipuma J."/>
            <person name="Spilker T."/>
            <person name="Kratholm J."/>
        </authorList>
    </citation>
    <scope>NUCLEOTIDE SEQUENCE</scope>
    <source>
        <strain evidence="3">HI4954</strain>
    </source>
</reference>
<dbReference type="RefSeq" id="WP_039358299.1">
    <property type="nucleotide sequence ID" value="NZ_AP018357.1"/>
</dbReference>
<name>A0A1E3FZE6_9BURK</name>
<dbReference type="EMBL" id="JAENIB010000002">
    <property type="protein sequence ID" value="MBK1930151.1"/>
    <property type="molecule type" value="Genomic_DNA"/>
</dbReference>
<evidence type="ECO:0000256" key="2">
    <source>
        <dbReference type="SAM" id="SignalP"/>
    </source>
</evidence>
<feature type="region of interest" description="Disordered" evidence="1">
    <location>
        <begin position="504"/>
        <end position="525"/>
    </location>
</feature>
<dbReference type="Proteomes" id="UP000664048">
    <property type="component" value="Unassembled WGS sequence"/>
</dbReference>
<feature type="region of interest" description="Disordered" evidence="1">
    <location>
        <begin position="563"/>
        <end position="647"/>
    </location>
</feature>
<keyword evidence="7" id="KW-1185">Reference proteome</keyword>
<feature type="region of interest" description="Disordered" evidence="1">
    <location>
        <begin position="286"/>
        <end position="322"/>
    </location>
</feature>
<feature type="compositionally biased region" description="Polar residues" evidence="1">
    <location>
        <begin position="587"/>
        <end position="600"/>
    </location>
</feature>
<evidence type="ECO:0000313" key="6">
    <source>
        <dbReference type="Proteomes" id="UP000611459"/>
    </source>
</evidence>
<feature type="compositionally biased region" description="Low complexity" evidence="1">
    <location>
        <begin position="163"/>
        <end position="174"/>
    </location>
</feature>
<feature type="compositionally biased region" description="Basic and acidic residues" evidence="1">
    <location>
        <begin position="504"/>
        <end position="517"/>
    </location>
</feature>
<reference evidence="5 8" key="3">
    <citation type="submission" date="2021-12" db="EMBL/GenBank/DDBJ databases">
        <title>Genomic and phenotypic characterization of three Burkholderia contaminans isolates recovered from different sources.</title>
        <authorList>
            <person name="Lopez De Volder A."/>
            <person name="Fan Y."/>
            <person name="Nunvar J."/>
            <person name="Herrera T."/>
            <person name="Timp W."/>
            <person name="Degrossi J."/>
        </authorList>
    </citation>
    <scope>NUCLEOTIDE SEQUENCE [LARGE SCALE GENOMIC DNA]</scope>
    <source>
        <strain evidence="5 8">LMG 23361</strain>
    </source>
</reference>
<dbReference type="Proteomes" id="UP000611459">
    <property type="component" value="Unassembled WGS sequence"/>
</dbReference>
<evidence type="ECO:0000313" key="8">
    <source>
        <dbReference type="Proteomes" id="UP001220209"/>
    </source>
</evidence>
<keyword evidence="2" id="KW-0732">Signal</keyword>
<evidence type="ECO:0000256" key="1">
    <source>
        <dbReference type="SAM" id="MobiDB-lite"/>
    </source>
</evidence>
<feature type="compositionally biased region" description="Polar residues" evidence="1">
    <location>
        <begin position="255"/>
        <end position="265"/>
    </location>
</feature>
<dbReference type="OrthoDB" id="9129375at2"/>
<feature type="compositionally biased region" description="Polar residues" evidence="1">
    <location>
        <begin position="633"/>
        <end position="646"/>
    </location>
</feature>
<feature type="signal peptide" evidence="2">
    <location>
        <begin position="1"/>
        <end position="34"/>
    </location>
</feature>
<evidence type="ECO:0000313" key="3">
    <source>
        <dbReference type="EMBL" id="MBK1930151.1"/>
    </source>
</evidence>
<dbReference type="InterPro" id="IPR020011">
    <property type="entry name" value="FimV_C"/>
</dbReference>
<evidence type="ECO:0000313" key="4">
    <source>
        <dbReference type="EMBL" id="MBO1829656.1"/>
    </source>
</evidence>
<sequence>MSRISLFPRQSRLSRAVRGALAILALGATASAWAAGTGELPASAADGAVPLTVTVQPGQSLNDIAKAATQSRDPGVLARAGRALFDANPQAFMKHDASRLKVGATLTVPALDATGAAVVPAAASAASAASGAVAASAPAAASGGTAVAQHGASAPHPGSTVQSAPVAPPAHAAPVSGASAATTAAGAAASVGASAAHGASAVESMQPAAPVAGASGPHVWSGAIQSVPSSASGAVIPPASGSQVPGMNEPAGATPATSASQPRPSSLQQLLALKNRVLMELQKHGIGKPATTNEVTPAPAPAPVAPRPAANDAGASATAPTTGEAASGVAASAVQPASASVSAPAQPAAPVVAPARSHEQIDWRPAAVAGAAVIVLAAGFAWRKRRKSRRTDDAGTDTAATAAAAGGIAAATAQAEAAPSVEPELPIRPEMPVARDAASDLNLAVATAAAAEPVEMPATDVSPAPEVTAAHVEQPELPIAHAAVPPVSEAAPISRDAEPVEKVAAEAHADTHAEKPAETSSVTPIEMSAEPRVAMPTETPAAPAATEAQHAALMQNAISALSSLDMPLPPRTPDEPSLTADEPAAQAGQSDTDKIATNGQVAHRLPVGSIDPAPEHPADQDDEFDWDPDAATPASQAGSPFATSSLPPLGGAQFGALKLDFDLDLPSAPGAALPALTPEELARIARNKLDLASEYVELGDLSGARTLLQEVVDANDAATRDDARALLAKLADEA</sequence>
<dbReference type="AlphaFoldDB" id="A0A1E3FZE6"/>
<dbReference type="EMBL" id="JAGEMX010000002">
    <property type="protein sequence ID" value="MBO1829656.1"/>
    <property type="molecule type" value="Genomic_DNA"/>
</dbReference>
<organism evidence="3 6">
    <name type="scientific">Burkholderia contaminans</name>
    <dbReference type="NCBI Taxonomy" id="488447"/>
    <lineage>
        <taxon>Bacteria</taxon>
        <taxon>Pseudomonadati</taxon>
        <taxon>Pseudomonadota</taxon>
        <taxon>Betaproteobacteria</taxon>
        <taxon>Burkholderiales</taxon>
        <taxon>Burkholderiaceae</taxon>
        <taxon>Burkholderia</taxon>
        <taxon>Burkholderia cepacia complex</taxon>
    </lineage>
</organism>
<evidence type="ECO:0000313" key="5">
    <source>
        <dbReference type="EMBL" id="WFN20217.1"/>
    </source>
</evidence>
<dbReference type="NCBIfam" id="TIGR03504">
    <property type="entry name" value="FimV_Cterm"/>
    <property type="match status" value="1"/>
</dbReference>
<accession>A0A1E3FZE6</accession>
<dbReference type="EMBL" id="CP090641">
    <property type="protein sequence ID" value="WFN20217.1"/>
    <property type="molecule type" value="Genomic_DNA"/>
</dbReference>
<reference evidence="4 7" key="2">
    <citation type="submission" date="2021-03" db="EMBL/GenBank/DDBJ databases">
        <title>Clinical course, treatment and visual outcome of an outbreak of Burkholderia contaminans endophthalmitis following cataract surgery.</title>
        <authorList>
            <person name="Lind C."/>
            <person name="Olsen K."/>
            <person name="Angelsen N.K."/>
            <person name="Krefting E.A."/>
            <person name="Fossen K."/>
            <person name="Gravningen K."/>
            <person name="Depoorter E."/>
            <person name="Vandamme P."/>
            <person name="Bertelsen G."/>
        </authorList>
    </citation>
    <scope>NUCLEOTIDE SEQUENCE [LARGE SCALE GENOMIC DNA]</scope>
    <source>
        <strain evidence="4 7">51242556</strain>
    </source>
</reference>
<protein>
    <submittedName>
        <fullName evidence="3">Pilus assembly protein FimV</fullName>
    </submittedName>
</protein>